<evidence type="ECO:0000256" key="1">
    <source>
        <dbReference type="ARBA" id="ARBA00004843"/>
    </source>
</evidence>
<dbReference type="UniPathway" id="UPA00554">
    <property type="reaction ID" value="UER00611"/>
</dbReference>
<comment type="subcellular location">
    <subcellularLocation>
        <location evidence="7">Cytoplasm</location>
    </subcellularLocation>
</comment>
<evidence type="ECO:0000256" key="7">
    <source>
        <dbReference type="HAMAP-Rule" id="MF_00488"/>
    </source>
</evidence>
<protein>
    <recommendedName>
        <fullName evidence="3 7">L-lactate dehydrogenase</fullName>
        <shortName evidence="7">L-LDH</shortName>
        <ecNumber evidence="3 7">1.1.1.27</ecNumber>
    </recommendedName>
</protein>
<comment type="caution">
    <text evidence="12">The sequence shown here is derived from an EMBL/GenBank/DDBJ whole genome shotgun (WGS) entry which is preliminary data.</text>
</comment>
<name>U2EEC1_9MOLU</name>
<dbReference type="SUPFAM" id="SSF56327">
    <property type="entry name" value="LDH C-terminal domain-like"/>
    <property type="match status" value="1"/>
</dbReference>
<dbReference type="AlphaFoldDB" id="U2EEC1"/>
<evidence type="ECO:0000259" key="11">
    <source>
        <dbReference type="Pfam" id="PF02866"/>
    </source>
</evidence>
<dbReference type="FunCoup" id="U2EEC1">
    <property type="interactions" value="176"/>
</dbReference>
<feature type="binding site" evidence="7">
    <location>
        <position position="86"/>
    </location>
    <ligand>
        <name>substrate</name>
    </ligand>
</feature>
<dbReference type="InterPro" id="IPR015955">
    <property type="entry name" value="Lactate_DH/Glyco_Ohase_4_C"/>
</dbReference>
<evidence type="ECO:0000256" key="5">
    <source>
        <dbReference type="ARBA" id="ARBA00023027"/>
    </source>
</evidence>
<evidence type="ECO:0000256" key="8">
    <source>
        <dbReference type="PIRSR" id="PIRSR000102-1"/>
    </source>
</evidence>
<evidence type="ECO:0000256" key="3">
    <source>
        <dbReference type="ARBA" id="ARBA00012967"/>
    </source>
</evidence>
<feature type="binding site" evidence="7">
    <location>
        <begin position="83"/>
        <end position="84"/>
    </location>
    <ligand>
        <name>NAD(+)</name>
        <dbReference type="ChEBI" id="CHEBI:57540"/>
    </ligand>
</feature>
<dbReference type="GO" id="GO:0004459">
    <property type="term" value="F:L-lactate dehydrogenase (NAD+) activity"/>
    <property type="evidence" value="ECO:0007669"/>
    <property type="project" value="UniProtKB-UniRule"/>
</dbReference>
<evidence type="ECO:0000256" key="9">
    <source>
        <dbReference type="PIRSR" id="PIRSR000102-3"/>
    </source>
</evidence>
<dbReference type="InParanoid" id="U2EEC1"/>
<feature type="active site" description="Proton acceptor" evidence="7 8">
    <location>
        <position position="179"/>
    </location>
</feature>
<dbReference type="RefSeq" id="WP_008826949.1">
    <property type="nucleotide sequence ID" value="NZ_AFNU02000002.1"/>
</dbReference>
<dbReference type="SUPFAM" id="SSF51735">
    <property type="entry name" value="NAD(P)-binding Rossmann-fold domains"/>
    <property type="match status" value="1"/>
</dbReference>
<keyword evidence="4 7" id="KW-0560">Oxidoreductase</keyword>
<reference evidence="12 13" key="2">
    <citation type="journal article" date="2013" name="PLoS ONE">
        <title>INDIGO - INtegrated Data Warehouse of MIcrobial GenOmes with Examples from the Red Sea Extremophiles.</title>
        <authorList>
            <person name="Alam I."/>
            <person name="Antunes A."/>
            <person name="Kamau A.A."/>
            <person name="Ba Alawi W."/>
            <person name="Kalkatawi M."/>
            <person name="Stingl U."/>
            <person name="Bajic V.B."/>
        </authorList>
    </citation>
    <scope>NUCLEOTIDE SEQUENCE [LARGE SCALE GENOMIC DNA]</scope>
    <source>
        <strain evidence="12 13">SSD-17B</strain>
    </source>
</reference>
<organism evidence="12 13">
    <name type="scientific">Haloplasma contractile SSD-17B</name>
    <dbReference type="NCBI Taxonomy" id="1033810"/>
    <lineage>
        <taxon>Bacteria</taxon>
        <taxon>Bacillati</taxon>
        <taxon>Mycoplasmatota</taxon>
        <taxon>Mollicutes</taxon>
        <taxon>Haloplasmatales</taxon>
        <taxon>Haloplasmataceae</taxon>
        <taxon>Haloplasma</taxon>
    </lineage>
</organism>
<feature type="binding site" evidence="7">
    <location>
        <begin position="152"/>
        <end position="155"/>
    </location>
    <ligand>
        <name>substrate</name>
    </ligand>
</feature>
<feature type="binding site" evidence="9">
    <location>
        <begin position="13"/>
        <end position="18"/>
    </location>
    <ligand>
        <name>NAD(+)</name>
        <dbReference type="ChEBI" id="CHEBI:57540"/>
    </ligand>
</feature>
<feature type="binding site" evidence="7">
    <location>
        <begin position="122"/>
        <end position="124"/>
    </location>
    <ligand>
        <name>NAD(+)</name>
        <dbReference type="ChEBI" id="CHEBI:57540"/>
    </ligand>
</feature>
<feature type="domain" description="Lactate/malate dehydrogenase N-terminal" evidence="10">
    <location>
        <begin position="8"/>
        <end position="146"/>
    </location>
</feature>
<dbReference type="InterPro" id="IPR001557">
    <property type="entry name" value="L-lactate/malate_DH"/>
</dbReference>
<comment type="pathway">
    <text evidence="1 7">Fermentation; pyruvate fermentation to lactate; (S)-lactate from pyruvate: step 1/1.</text>
</comment>
<dbReference type="InterPro" id="IPR022383">
    <property type="entry name" value="Lactate/malate_DH_C"/>
</dbReference>
<dbReference type="NCBIfam" id="NF000824">
    <property type="entry name" value="PRK00066.1"/>
    <property type="match status" value="1"/>
</dbReference>
<evidence type="ECO:0000256" key="4">
    <source>
        <dbReference type="ARBA" id="ARBA00023002"/>
    </source>
</evidence>
<comment type="catalytic activity">
    <reaction evidence="6 7">
        <text>(S)-lactate + NAD(+) = pyruvate + NADH + H(+)</text>
        <dbReference type="Rhea" id="RHEA:23444"/>
        <dbReference type="ChEBI" id="CHEBI:15361"/>
        <dbReference type="ChEBI" id="CHEBI:15378"/>
        <dbReference type="ChEBI" id="CHEBI:16651"/>
        <dbReference type="ChEBI" id="CHEBI:57540"/>
        <dbReference type="ChEBI" id="CHEBI:57945"/>
        <dbReference type="EC" id="1.1.1.27"/>
    </reaction>
</comment>
<dbReference type="InterPro" id="IPR011304">
    <property type="entry name" value="L-lactate_DH"/>
</dbReference>
<dbReference type="Gene3D" id="3.40.50.720">
    <property type="entry name" value="NAD(P)-binding Rossmann-like Domain"/>
    <property type="match status" value="1"/>
</dbReference>
<comment type="similarity">
    <text evidence="2 7">Belongs to the LDH/MDH superfamily. LDH family.</text>
</comment>
<dbReference type="OrthoDB" id="9802969at2"/>
<dbReference type="InterPro" id="IPR018177">
    <property type="entry name" value="L-lactate_DH_AS"/>
</dbReference>
<dbReference type="Gene3D" id="3.90.110.10">
    <property type="entry name" value="Lactate dehydrogenase/glycoside hydrolase, family 4, C-terminal"/>
    <property type="match status" value="1"/>
</dbReference>
<proteinExistence type="inferred from homology"/>
<dbReference type="PANTHER" id="PTHR43128:SF16">
    <property type="entry name" value="L-LACTATE DEHYDROGENASE"/>
    <property type="match status" value="1"/>
</dbReference>
<dbReference type="STRING" id="1033810.HLPCO_000650"/>
<dbReference type="GO" id="GO:0006096">
    <property type="term" value="P:glycolytic process"/>
    <property type="evidence" value="ECO:0007669"/>
    <property type="project" value="UniProtKB-UniRule"/>
</dbReference>
<dbReference type="InterPro" id="IPR036291">
    <property type="entry name" value="NAD(P)-bd_dom_sf"/>
</dbReference>
<feature type="binding site" evidence="9">
    <location>
        <position position="99"/>
    </location>
    <ligand>
        <name>NAD(+)</name>
        <dbReference type="ChEBI" id="CHEBI:57540"/>
    </ligand>
</feature>
<feature type="binding site" evidence="7">
    <location>
        <begin position="124"/>
        <end position="127"/>
    </location>
    <ligand>
        <name>substrate</name>
    </ligand>
</feature>
<dbReference type="eggNOG" id="COG0039">
    <property type="taxonomic scope" value="Bacteria"/>
</dbReference>
<gene>
    <name evidence="12" type="primary">ldh2</name>
    <name evidence="7" type="synonym">ldh</name>
    <name evidence="12" type="ORF">HLPCO_000650</name>
</gene>
<feature type="binding site" evidence="7">
    <location>
        <position position="17"/>
    </location>
    <ligand>
        <name>NAD(+)</name>
        <dbReference type="ChEBI" id="CHEBI:57540"/>
    </ligand>
</feature>
<evidence type="ECO:0000256" key="2">
    <source>
        <dbReference type="ARBA" id="ARBA00006054"/>
    </source>
</evidence>
<dbReference type="FunFam" id="3.40.50.720:FF:000018">
    <property type="entry name" value="Malate dehydrogenase"/>
    <property type="match status" value="1"/>
</dbReference>
<sequence length="316" mass="35009">MNNRDLRKVVLVGAGFVGMSYAFALLNQGVVDELTIINRSKDKALGEAMDLNHGLSYAPKDMKIKAGDYNDCKDADLVVITAGASQKTGETRLQLVNKNAKIIRQIVDQIMESGFNGILLVASNPVDIMSYVAWKQSGLESNKVIGSGTTLDTARLQYELSKYLDISSKSINAYIIGEHGDTEFPVWSNAYIGVKPLLDVIKEDEAYQYKDLEKIYTDVRDAAYQIIEKKKATYLGIGMALMRITKAIVDNENSILTVSVNPNGEFSMNNLYIGLPVIINRNGVRDVVSLNLTPRDKALLRKSEFVLKETIQSLED</sequence>
<dbReference type="PROSITE" id="PS00064">
    <property type="entry name" value="L_LDH"/>
    <property type="match status" value="1"/>
</dbReference>
<dbReference type="Pfam" id="PF00056">
    <property type="entry name" value="Ldh_1_N"/>
    <property type="match status" value="1"/>
</dbReference>
<dbReference type="Pfam" id="PF02866">
    <property type="entry name" value="Ldh_1_C"/>
    <property type="match status" value="1"/>
</dbReference>
<evidence type="ECO:0000313" key="13">
    <source>
        <dbReference type="Proteomes" id="UP000005707"/>
    </source>
</evidence>
<keyword evidence="13" id="KW-1185">Reference proteome</keyword>
<dbReference type="CDD" id="cd05291">
    <property type="entry name" value="HicDH_like"/>
    <property type="match status" value="1"/>
</dbReference>
<keyword evidence="7" id="KW-0963">Cytoplasm</keyword>
<evidence type="ECO:0000256" key="6">
    <source>
        <dbReference type="ARBA" id="ARBA00049258"/>
    </source>
</evidence>
<dbReference type="NCBIfam" id="TIGR01771">
    <property type="entry name" value="L-LDH-NAD"/>
    <property type="match status" value="1"/>
</dbReference>
<keyword evidence="7" id="KW-0597">Phosphoprotein</keyword>
<evidence type="ECO:0000313" key="12">
    <source>
        <dbReference type="EMBL" id="ERJ13041.1"/>
    </source>
</evidence>
<dbReference type="EMBL" id="AFNU02000002">
    <property type="protein sequence ID" value="ERJ13041.1"/>
    <property type="molecule type" value="Genomic_DNA"/>
</dbReference>
<dbReference type="PIRSF" id="PIRSF000102">
    <property type="entry name" value="Lac_mal_DH"/>
    <property type="match status" value="1"/>
</dbReference>
<reference evidence="12 13" key="1">
    <citation type="journal article" date="2011" name="J. Bacteriol.">
        <title>Genome sequence of Haloplasma contractile, an unusual contractile bacterium from a deep-sea anoxic brine lake.</title>
        <authorList>
            <person name="Antunes A."/>
            <person name="Alam I."/>
            <person name="El Dorry H."/>
            <person name="Siam R."/>
            <person name="Robertson A."/>
            <person name="Bajic V.B."/>
            <person name="Stingl U."/>
        </authorList>
    </citation>
    <scope>NUCLEOTIDE SEQUENCE [LARGE SCALE GENOMIC DNA]</scope>
    <source>
        <strain evidence="12 13">SSD-17B</strain>
    </source>
</reference>
<feature type="modified residue" description="Phosphotyrosine" evidence="7">
    <location>
        <position position="224"/>
    </location>
</feature>
<feature type="binding site" evidence="7">
    <location>
        <position position="69"/>
    </location>
    <ligand>
        <name>NAD(+)</name>
        <dbReference type="ChEBI" id="CHEBI:57540"/>
    </ligand>
</feature>
<accession>U2EEC1</accession>
<dbReference type="PANTHER" id="PTHR43128">
    <property type="entry name" value="L-2-HYDROXYCARBOXYLATE DEHYDROGENASE (NAD(P)(+))"/>
    <property type="match status" value="1"/>
</dbReference>
<feature type="binding site" evidence="7">
    <location>
        <position position="233"/>
    </location>
    <ligand>
        <name>substrate</name>
    </ligand>
</feature>
<dbReference type="EC" id="1.1.1.27" evidence="3 7"/>
<dbReference type="HAMAP" id="MF_00488">
    <property type="entry name" value="Lactate_dehydrog"/>
    <property type="match status" value="1"/>
</dbReference>
<comment type="function">
    <text evidence="7">Catalyzes the conversion of lactate to pyruvate.</text>
</comment>
<dbReference type="PRINTS" id="PR00086">
    <property type="entry name" value="LLDHDRGNASE"/>
</dbReference>
<comment type="subunit">
    <text evidence="7">Homotetramer.</text>
</comment>
<keyword evidence="5 7" id="KW-0520">NAD</keyword>
<feature type="binding site" evidence="7">
    <location>
        <position position="147"/>
    </location>
    <ligand>
        <name>NAD(+)</name>
        <dbReference type="ChEBI" id="CHEBI:57540"/>
    </ligand>
</feature>
<feature type="binding site" evidence="7">
    <location>
        <position position="92"/>
    </location>
    <ligand>
        <name>substrate</name>
    </ligand>
</feature>
<dbReference type="InterPro" id="IPR001236">
    <property type="entry name" value="Lactate/malate_DH_N"/>
</dbReference>
<dbReference type="GO" id="GO:0005737">
    <property type="term" value="C:cytoplasm"/>
    <property type="evidence" value="ECO:0007669"/>
    <property type="project" value="UniProtKB-SubCell"/>
</dbReference>
<feature type="binding site" evidence="7">
    <location>
        <position position="38"/>
    </location>
    <ligand>
        <name>NAD(+)</name>
        <dbReference type="ChEBI" id="CHEBI:57540"/>
    </ligand>
</feature>
<feature type="binding site" evidence="7">
    <location>
        <position position="43"/>
    </location>
    <ligand>
        <name>NAD(+)</name>
        <dbReference type="ChEBI" id="CHEBI:57540"/>
    </ligand>
</feature>
<dbReference type="GO" id="GO:0006089">
    <property type="term" value="P:lactate metabolic process"/>
    <property type="evidence" value="ECO:0007669"/>
    <property type="project" value="TreeGrafter"/>
</dbReference>
<evidence type="ECO:0000259" key="10">
    <source>
        <dbReference type="Pfam" id="PF00056"/>
    </source>
</evidence>
<comment type="caution">
    <text evidence="7">Lacks conserved residue(s) required for the propagation of feature annotation.</text>
</comment>
<dbReference type="Proteomes" id="UP000005707">
    <property type="component" value="Unassembled WGS sequence"/>
</dbReference>
<feature type="domain" description="Lactate/malate dehydrogenase C-terminal" evidence="11">
    <location>
        <begin position="149"/>
        <end position="313"/>
    </location>
</feature>